<evidence type="ECO:0000259" key="2">
    <source>
        <dbReference type="PROSITE" id="PS51391"/>
    </source>
</evidence>
<dbReference type="AlphaFoldDB" id="W6MQY9"/>
<dbReference type="PROSITE" id="PS51391">
    <property type="entry name" value="CID"/>
    <property type="match status" value="1"/>
</dbReference>
<dbReference type="InterPro" id="IPR047415">
    <property type="entry name" value="Pcf11_CID"/>
</dbReference>
<name>W6MQY9_9ASCO</name>
<dbReference type="GO" id="GO:0003729">
    <property type="term" value="F:mRNA binding"/>
    <property type="evidence" value="ECO:0007669"/>
    <property type="project" value="InterPro"/>
</dbReference>
<keyword evidence="4" id="KW-1185">Reference proteome</keyword>
<feature type="region of interest" description="Disordered" evidence="1">
    <location>
        <begin position="243"/>
        <end position="276"/>
    </location>
</feature>
<reference evidence="3" key="1">
    <citation type="submission" date="2013-12" db="EMBL/GenBank/DDBJ databases">
        <authorList>
            <person name="Genoscope - CEA"/>
        </authorList>
    </citation>
    <scope>NUCLEOTIDE SEQUENCE</scope>
    <source>
        <strain evidence="3">CBS 1993</strain>
    </source>
</reference>
<evidence type="ECO:0000256" key="1">
    <source>
        <dbReference type="SAM" id="MobiDB-lite"/>
    </source>
</evidence>
<dbReference type="Pfam" id="PF04818">
    <property type="entry name" value="CID"/>
    <property type="match status" value="1"/>
</dbReference>
<dbReference type="InterPro" id="IPR008942">
    <property type="entry name" value="ENTH_VHS"/>
</dbReference>
<dbReference type="OrthoDB" id="2129491at2759"/>
<protein>
    <recommendedName>
        <fullName evidence="2">CID domain-containing protein</fullName>
    </recommendedName>
</protein>
<organism evidence="3 4">
    <name type="scientific">Kuraishia capsulata CBS 1993</name>
    <dbReference type="NCBI Taxonomy" id="1382522"/>
    <lineage>
        <taxon>Eukaryota</taxon>
        <taxon>Fungi</taxon>
        <taxon>Dikarya</taxon>
        <taxon>Ascomycota</taxon>
        <taxon>Saccharomycotina</taxon>
        <taxon>Pichiomycetes</taxon>
        <taxon>Pichiales</taxon>
        <taxon>Pichiaceae</taxon>
        <taxon>Kuraishia</taxon>
    </lineage>
</organism>
<dbReference type="Pfam" id="PF11526">
    <property type="entry name" value="Pfc11_Clp1_ID"/>
    <property type="match status" value="1"/>
</dbReference>
<dbReference type="HOGENOM" id="CLU_015606_1_0_1"/>
<dbReference type="GO" id="GO:0005849">
    <property type="term" value="C:mRNA cleavage factor complex"/>
    <property type="evidence" value="ECO:0007669"/>
    <property type="project" value="InterPro"/>
</dbReference>
<dbReference type="InterPro" id="IPR006569">
    <property type="entry name" value="CID_dom"/>
</dbReference>
<dbReference type="Pfam" id="PF21936">
    <property type="entry name" value="Pcf11_C"/>
    <property type="match status" value="1"/>
</dbReference>
<dbReference type="RefSeq" id="XP_022459660.1">
    <property type="nucleotide sequence ID" value="XM_022602081.1"/>
</dbReference>
<gene>
    <name evidence="3" type="ORF">KUCA_T00003646001</name>
</gene>
<dbReference type="Proteomes" id="UP000019384">
    <property type="component" value="Unassembled WGS sequence"/>
</dbReference>
<dbReference type="EMBL" id="HG793128">
    <property type="protein sequence ID" value="CDK27667.1"/>
    <property type="molecule type" value="Genomic_DNA"/>
</dbReference>
<dbReference type="GO" id="GO:0005737">
    <property type="term" value="C:cytoplasm"/>
    <property type="evidence" value="ECO:0007669"/>
    <property type="project" value="TreeGrafter"/>
</dbReference>
<dbReference type="PANTHER" id="PTHR15921">
    <property type="entry name" value="PRE-MRNA CLEAVAGE COMPLEX II"/>
    <property type="match status" value="1"/>
</dbReference>
<evidence type="ECO:0000313" key="4">
    <source>
        <dbReference type="Proteomes" id="UP000019384"/>
    </source>
</evidence>
<dbReference type="PANTHER" id="PTHR15921:SF3">
    <property type="entry name" value="PRE-MRNA CLEAVAGE COMPLEX 2 PROTEIN PCF11"/>
    <property type="match status" value="1"/>
</dbReference>
<dbReference type="FunFam" id="1.25.40.90:FF:000016">
    <property type="entry name" value="mRNA cleavage factor complex component Pcf11"/>
    <property type="match status" value="1"/>
</dbReference>
<reference evidence="3" key="2">
    <citation type="submission" date="2014-02" db="EMBL/GenBank/DDBJ databases">
        <title>Complete DNA sequence of /Kuraishia capsulata/ illustrates novel genomic features among budding yeasts (/Saccharomycotina/).</title>
        <authorList>
            <person name="Morales L."/>
            <person name="Noel B."/>
            <person name="Porcel B."/>
            <person name="Marcet-Houben M."/>
            <person name="Hullo M-F."/>
            <person name="Sacerdot C."/>
            <person name="Tekaia F."/>
            <person name="Leh-Louis V."/>
            <person name="Despons L."/>
            <person name="Khanna V."/>
            <person name="Aury J-M."/>
            <person name="Barbe V."/>
            <person name="Couloux A."/>
            <person name="Labadie K."/>
            <person name="Pelletier E."/>
            <person name="Souciet J-L."/>
            <person name="Boekhout T."/>
            <person name="Gabaldon T."/>
            <person name="Wincker P."/>
            <person name="Dujon B."/>
        </authorList>
    </citation>
    <scope>NUCLEOTIDE SEQUENCE</scope>
    <source>
        <strain evidence="3">CBS 1993</strain>
    </source>
</reference>
<dbReference type="GO" id="GO:0031124">
    <property type="term" value="P:mRNA 3'-end processing"/>
    <property type="evidence" value="ECO:0007669"/>
    <property type="project" value="InterPro"/>
</dbReference>
<dbReference type="InterPro" id="IPR054127">
    <property type="entry name" value="Pcf11_C"/>
</dbReference>
<sequence>MASSAEIGEDYSKSLTSLTFNSRPIIQNLTIIAQENVHAAEYIAKAIERQIAKAVPSQKLFSFYLLDSVSKNVGSPYNILFGQNLFKIFTEAYVLVNDENRKKFIGLFKTWKSAVTEAGLPLFPEDQIGQIESFLEKATRRNRSAPPQLSVELLIREIDILCQMVQERLNKSPSDTKAQERFKVLMDLKRILTTQKIASQQLQVVHTQLVGIRKDETEKLTLLKAQQTQPQPQQQQPQMQFSGFPFQAGAPLPQSAQNRQPKFQPPLKQRQPAAPSFSTNQLQALLGARTPPPQVPTNPGDVSSILSSLSQSGVFEKLNLKPAPVSAAPKLDQQSLKNLLGLSQMDPTSSIALSGKAVVASEDQILARFDLTQQFLNSHKPSAEEINLIYNIKPNKCSNCAKRFKNTPEGNIKQQEHLDWHFRMNKRLKQNEVKTISNRAYYLDDEKWVNFKDDEILGSLEEVTTESQAAERDGRASAEKRDAKYVVLPADSTDLTTVCQVCKEKINAEFNDDLGEWIWKNCISVKDRDGNERNYHYDCYVETRGVKRERSPG</sequence>
<dbReference type="InterPro" id="IPR045154">
    <property type="entry name" value="PCF11-like"/>
</dbReference>
<proteinExistence type="predicted"/>
<dbReference type="InterPro" id="IPR021605">
    <property type="entry name" value="Pcf11_Clp1-ID"/>
</dbReference>
<dbReference type="CDD" id="cd16982">
    <property type="entry name" value="CID_Pcf11"/>
    <property type="match status" value="1"/>
</dbReference>
<evidence type="ECO:0000313" key="3">
    <source>
        <dbReference type="EMBL" id="CDK27667.1"/>
    </source>
</evidence>
<dbReference type="GO" id="GO:0000993">
    <property type="term" value="F:RNA polymerase II complex binding"/>
    <property type="evidence" value="ECO:0007669"/>
    <property type="project" value="InterPro"/>
</dbReference>
<accession>W6MQY9</accession>
<dbReference type="STRING" id="1382522.W6MQY9"/>
<dbReference type="GO" id="GO:0006369">
    <property type="term" value="P:termination of RNA polymerase II transcription"/>
    <property type="evidence" value="ECO:0007669"/>
    <property type="project" value="InterPro"/>
</dbReference>
<dbReference type="SUPFAM" id="SSF48464">
    <property type="entry name" value="ENTH/VHS domain"/>
    <property type="match status" value="1"/>
</dbReference>
<dbReference type="Gene3D" id="1.25.40.90">
    <property type="match status" value="1"/>
</dbReference>
<dbReference type="GeneID" id="34521048"/>
<feature type="domain" description="CID" evidence="2">
    <location>
        <begin position="3"/>
        <end position="139"/>
    </location>
</feature>
<dbReference type="SMART" id="SM00582">
    <property type="entry name" value="RPR"/>
    <property type="match status" value="1"/>
</dbReference>